<keyword evidence="8" id="KW-0784">Thiamine biosynthesis</keyword>
<evidence type="ECO:0000313" key="15">
    <source>
        <dbReference type="Proteomes" id="UP000215633"/>
    </source>
</evidence>
<keyword evidence="12" id="KW-0732">Signal</keyword>
<keyword evidence="6" id="KW-0479">Metal-binding</keyword>
<dbReference type="PANTHER" id="PTHR31528:SF1">
    <property type="entry name" value="4-AMINO-5-HYDROXYMETHYL-2-METHYLPYRIMIDINE PHOSPHATE SYNTHASE THI11-RELATED"/>
    <property type="match status" value="1"/>
</dbReference>
<dbReference type="SUPFAM" id="SSF53850">
    <property type="entry name" value="Periplasmic binding protein-like II"/>
    <property type="match status" value="1"/>
</dbReference>
<keyword evidence="5" id="KW-0808">Transferase</keyword>
<gene>
    <name evidence="14" type="ORF">CAL24_22315</name>
</gene>
<dbReference type="Pfam" id="PF09084">
    <property type="entry name" value="NMT1"/>
    <property type="match status" value="1"/>
</dbReference>
<dbReference type="GO" id="GO:0009228">
    <property type="term" value="P:thiamine biosynthetic process"/>
    <property type="evidence" value="ECO:0007669"/>
    <property type="project" value="UniProtKB-KW"/>
</dbReference>
<dbReference type="EMBL" id="NEVT01000009">
    <property type="protein sequence ID" value="OZI69560.1"/>
    <property type="molecule type" value="Genomic_DNA"/>
</dbReference>
<dbReference type="GO" id="GO:0046872">
    <property type="term" value="F:metal ion binding"/>
    <property type="evidence" value="ECO:0007669"/>
    <property type="project" value="UniProtKB-KW"/>
</dbReference>
<dbReference type="InterPro" id="IPR027939">
    <property type="entry name" value="NMT1/THI5"/>
</dbReference>
<comment type="catalytic activity">
    <reaction evidence="11">
        <text>N(6)-(pyridoxal phosphate)-L-lysyl-[4-amino-5-hydroxymethyl-2-methylpyrimidine phosphate synthase] + L-histidyl-[4-amino-5-hydroxymethyl-2-methylpyrimidine phosphate synthase] + 2 Fe(3+) + 4 H2O = L-lysyl-[4-amino-5-hydroxymethyl-2-methylpyrimidine phosphate synthase] + (2S)-2-amino-5-hydroxy-4-oxopentanoyl-[4-amino-5-hydroxymethyl-2-methylpyrimidine phosphate synthase] + 4-amino-2-methyl-5-(phosphooxymethyl)pyrimidine + 3-oxopropanoate + 2 Fe(2+) + 2 H(+)</text>
        <dbReference type="Rhea" id="RHEA:65756"/>
        <dbReference type="Rhea" id="RHEA-COMP:16892"/>
        <dbReference type="Rhea" id="RHEA-COMP:16893"/>
        <dbReference type="Rhea" id="RHEA-COMP:16894"/>
        <dbReference type="Rhea" id="RHEA-COMP:16895"/>
        <dbReference type="ChEBI" id="CHEBI:15377"/>
        <dbReference type="ChEBI" id="CHEBI:15378"/>
        <dbReference type="ChEBI" id="CHEBI:29033"/>
        <dbReference type="ChEBI" id="CHEBI:29034"/>
        <dbReference type="ChEBI" id="CHEBI:29969"/>
        <dbReference type="ChEBI" id="CHEBI:29979"/>
        <dbReference type="ChEBI" id="CHEBI:33190"/>
        <dbReference type="ChEBI" id="CHEBI:58354"/>
        <dbReference type="ChEBI" id="CHEBI:143915"/>
        <dbReference type="ChEBI" id="CHEBI:157692"/>
    </reaction>
    <physiologicalReaction direction="left-to-right" evidence="11">
        <dbReference type="Rhea" id="RHEA:65757"/>
    </physiologicalReaction>
</comment>
<sequence>MHSVMERIGRRLVLALAVACCGQALAAPPLEPLKVRLDWTPWGVQAAFHLAQHKGWYRQAGLDVALEDGNGSVTTVQIVGGGDSFDVGHAALASMMIARDKGLPVKAVAVFARHSDIGLLVPADSGIEGPAQLKGKKVAYTAGSLEAPFIDAFLARGKLAKGDLELVNVDAAGKASTYAVGRADAAFSTIPFFLPVVSQNRPSKAVRFADFGLDMPSFGLFASEQKLAERRDAIARFASVSARAWEYIYAGHQDEAVQAILAQRPQARLDARVLRGQIDALRDYFGTPAAGQRVGAPVPADWVQAVKTLSSVGLVRADADPAAFYAPGLVQPERYDAMVRP</sequence>
<evidence type="ECO:0000256" key="7">
    <source>
        <dbReference type="ARBA" id="ARBA00022898"/>
    </source>
</evidence>
<dbReference type="InterPro" id="IPR015168">
    <property type="entry name" value="SsuA/THI5"/>
</dbReference>
<evidence type="ECO:0000256" key="5">
    <source>
        <dbReference type="ARBA" id="ARBA00022679"/>
    </source>
</evidence>
<keyword evidence="9" id="KW-0408">Iron</keyword>
<dbReference type="PANTHER" id="PTHR31528">
    <property type="entry name" value="4-AMINO-5-HYDROXYMETHYL-2-METHYLPYRIMIDINE PHOSPHATE SYNTHASE THI11-RELATED"/>
    <property type="match status" value="1"/>
</dbReference>
<feature type="domain" description="SsuA/THI5-like" evidence="13">
    <location>
        <begin position="46"/>
        <end position="250"/>
    </location>
</feature>
<evidence type="ECO:0000256" key="12">
    <source>
        <dbReference type="SAM" id="SignalP"/>
    </source>
</evidence>
<evidence type="ECO:0000256" key="2">
    <source>
        <dbReference type="ARBA" id="ARBA00004948"/>
    </source>
</evidence>
<dbReference type="AlphaFoldDB" id="A0A261V7L1"/>
<comment type="pathway">
    <text evidence="2">Cofactor biosynthesis; thiamine diphosphate biosynthesis.</text>
</comment>
<evidence type="ECO:0000256" key="1">
    <source>
        <dbReference type="ARBA" id="ARBA00003469"/>
    </source>
</evidence>
<evidence type="ECO:0000256" key="6">
    <source>
        <dbReference type="ARBA" id="ARBA00022723"/>
    </source>
</evidence>
<name>A0A261V7L1_9BORD</name>
<evidence type="ECO:0000256" key="10">
    <source>
        <dbReference type="ARBA" id="ARBA00033171"/>
    </source>
</evidence>
<dbReference type="Gene3D" id="3.40.190.10">
    <property type="entry name" value="Periplasmic binding protein-like II"/>
    <property type="match status" value="2"/>
</dbReference>
<comment type="subunit">
    <text evidence="4">Homodimer.</text>
</comment>
<protein>
    <recommendedName>
        <fullName evidence="10">Thiamine pyrimidine synthase</fullName>
    </recommendedName>
</protein>
<organism evidence="14 15">
    <name type="scientific">Bordetella genomosp. 2</name>
    <dbReference type="NCBI Taxonomy" id="1983456"/>
    <lineage>
        <taxon>Bacteria</taxon>
        <taxon>Pseudomonadati</taxon>
        <taxon>Pseudomonadota</taxon>
        <taxon>Betaproteobacteria</taxon>
        <taxon>Burkholderiales</taxon>
        <taxon>Alcaligenaceae</taxon>
        <taxon>Bordetella</taxon>
    </lineage>
</organism>
<evidence type="ECO:0000256" key="8">
    <source>
        <dbReference type="ARBA" id="ARBA00022977"/>
    </source>
</evidence>
<evidence type="ECO:0000256" key="4">
    <source>
        <dbReference type="ARBA" id="ARBA00011738"/>
    </source>
</evidence>
<comment type="similarity">
    <text evidence="3">Belongs to the NMT1/THI5 family.</text>
</comment>
<keyword evidence="15" id="KW-1185">Reference proteome</keyword>
<keyword evidence="7" id="KW-0663">Pyridoxal phosphate</keyword>
<reference evidence="15" key="1">
    <citation type="submission" date="2017-05" db="EMBL/GenBank/DDBJ databases">
        <title>Complete and WGS of Bordetella genogroups.</title>
        <authorList>
            <person name="Spilker T."/>
            <person name="Lipuma J."/>
        </authorList>
    </citation>
    <scope>NUCLEOTIDE SEQUENCE [LARGE SCALE GENOMIC DNA]</scope>
    <source>
        <strain evidence="15">AU8256</strain>
    </source>
</reference>
<feature type="chain" id="PRO_5012017565" description="Thiamine pyrimidine synthase" evidence="12">
    <location>
        <begin position="27"/>
        <end position="341"/>
    </location>
</feature>
<evidence type="ECO:0000313" key="14">
    <source>
        <dbReference type="EMBL" id="OZI69560.1"/>
    </source>
</evidence>
<evidence type="ECO:0000256" key="11">
    <source>
        <dbReference type="ARBA" id="ARBA00048179"/>
    </source>
</evidence>
<evidence type="ECO:0000259" key="13">
    <source>
        <dbReference type="Pfam" id="PF09084"/>
    </source>
</evidence>
<dbReference type="Proteomes" id="UP000215633">
    <property type="component" value="Unassembled WGS sequence"/>
</dbReference>
<dbReference type="RefSeq" id="WP_051439405.1">
    <property type="nucleotide sequence ID" value="NZ_NEVT01000009.1"/>
</dbReference>
<accession>A0A261V7L1</accession>
<dbReference type="GO" id="GO:0016740">
    <property type="term" value="F:transferase activity"/>
    <property type="evidence" value="ECO:0007669"/>
    <property type="project" value="UniProtKB-KW"/>
</dbReference>
<feature type="signal peptide" evidence="12">
    <location>
        <begin position="1"/>
        <end position="26"/>
    </location>
</feature>
<evidence type="ECO:0000256" key="9">
    <source>
        <dbReference type="ARBA" id="ARBA00023004"/>
    </source>
</evidence>
<comment type="function">
    <text evidence="1">Responsible for the formation of the pyrimidine heterocycle in the thiamine biosynthesis pathway. Catalyzes the formation of hydroxymethylpyrimidine phosphate (HMP-P) from histidine and pyridoxal phosphate (PLP). The protein uses PLP and the active site histidine to form HMP-P, generating an inactive enzyme. The enzyme can only undergo a single turnover, which suggests it is a suicide enzyme.</text>
</comment>
<proteinExistence type="inferred from homology"/>
<comment type="caution">
    <text evidence="14">The sequence shown here is derived from an EMBL/GenBank/DDBJ whole genome shotgun (WGS) entry which is preliminary data.</text>
</comment>
<evidence type="ECO:0000256" key="3">
    <source>
        <dbReference type="ARBA" id="ARBA00009406"/>
    </source>
</evidence>